<dbReference type="EMBL" id="UYWX01021507">
    <property type="protein sequence ID" value="VDM35267.1"/>
    <property type="molecule type" value="Genomic_DNA"/>
</dbReference>
<dbReference type="SUPFAM" id="SSF54001">
    <property type="entry name" value="Cysteine proteinases"/>
    <property type="match status" value="1"/>
</dbReference>
<keyword evidence="2" id="KW-0104">Cadmium</keyword>
<dbReference type="GO" id="GO:0046938">
    <property type="term" value="P:phytochelatin biosynthetic process"/>
    <property type="evidence" value="ECO:0007669"/>
    <property type="project" value="InterPro"/>
</dbReference>
<organism evidence="8">
    <name type="scientific">Hydatigena taeniaeformis</name>
    <name type="common">Feline tapeworm</name>
    <name type="synonym">Taenia taeniaeformis</name>
    <dbReference type="NCBI Taxonomy" id="6205"/>
    <lineage>
        <taxon>Eukaryota</taxon>
        <taxon>Metazoa</taxon>
        <taxon>Spiralia</taxon>
        <taxon>Lophotrochozoa</taxon>
        <taxon>Platyhelminthes</taxon>
        <taxon>Cestoda</taxon>
        <taxon>Eucestoda</taxon>
        <taxon>Cyclophyllidea</taxon>
        <taxon>Taeniidae</taxon>
        <taxon>Hydatigera</taxon>
    </lineage>
</organism>
<dbReference type="WBParaSite" id="TTAC_0001030201-mRNA-1">
    <property type="protein sequence ID" value="TTAC_0001030201-mRNA-1"/>
    <property type="gene ID" value="TTAC_0001030201"/>
</dbReference>
<evidence type="ECO:0000256" key="4">
    <source>
        <dbReference type="ARBA" id="ARBA00022723"/>
    </source>
</evidence>
<protein>
    <recommendedName>
        <fullName evidence="1">glutathione gamma-glutamylcysteinyltransferase</fullName>
        <ecNumber evidence="1">2.3.2.15</ecNumber>
    </recommendedName>
</protein>
<dbReference type="InterPro" id="IPR040409">
    <property type="entry name" value="PCS-like"/>
</dbReference>
<keyword evidence="3" id="KW-0808">Transferase</keyword>
<keyword evidence="7" id="KW-1185">Reference proteome</keyword>
<reference evidence="6 7" key="2">
    <citation type="submission" date="2018-11" db="EMBL/GenBank/DDBJ databases">
        <authorList>
            <consortium name="Pathogen Informatics"/>
        </authorList>
    </citation>
    <scope>NUCLEOTIDE SEQUENCE [LARGE SCALE GENOMIC DNA]</scope>
</reference>
<dbReference type="AlphaFoldDB" id="A0A0R3X9S7"/>
<dbReference type="GO" id="GO:0010273">
    <property type="term" value="P:detoxification of copper ion"/>
    <property type="evidence" value="ECO:0007669"/>
    <property type="project" value="TreeGrafter"/>
</dbReference>
<dbReference type="InterPro" id="IPR007719">
    <property type="entry name" value="PCS_N"/>
</dbReference>
<dbReference type="PANTHER" id="PTHR33447">
    <property type="entry name" value="GLUTATHIONE GAMMA-GLUTAMYLCYSTEINYLTRANSFERASE"/>
    <property type="match status" value="1"/>
</dbReference>
<accession>A0A0R3X9S7</accession>
<feature type="domain" description="Peptidase C83" evidence="5">
    <location>
        <begin position="55"/>
        <end position="196"/>
    </location>
</feature>
<dbReference type="InterPro" id="IPR038765">
    <property type="entry name" value="Papain-like_cys_pep_sf"/>
</dbReference>
<proteinExistence type="predicted"/>
<gene>
    <name evidence="6" type="ORF">TTAC_LOCUS10287</name>
</gene>
<dbReference type="GO" id="GO:0016756">
    <property type="term" value="F:glutathione gamma-glutamylcysteinyltransferase activity"/>
    <property type="evidence" value="ECO:0007669"/>
    <property type="project" value="UniProtKB-EC"/>
</dbReference>
<evidence type="ECO:0000256" key="2">
    <source>
        <dbReference type="ARBA" id="ARBA00022539"/>
    </source>
</evidence>
<dbReference type="GO" id="GO:0098849">
    <property type="term" value="P:cellular detoxification of cadmium ion"/>
    <property type="evidence" value="ECO:0007669"/>
    <property type="project" value="TreeGrafter"/>
</dbReference>
<dbReference type="PROSITE" id="PS51443">
    <property type="entry name" value="PCS"/>
    <property type="match status" value="1"/>
</dbReference>
<dbReference type="InterPro" id="IPR038156">
    <property type="entry name" value="PCS_N_sf"/>
</dbReference>
<reference evidence="8" key="1">
    <citation type="submission" date="2017-02" db="UniProtKB">
        <authorList>
            <consortium name="WormBaseParasite"/>
        </authorList>
    </citation>
    <scope>IDENTIFICATION</scope>
</reference>
<dbReference type="GO" id="GO:0046872">
    <property type="term" value="F:metal ion binding"/>
    <property type="evidence" value="ECO:0007669"/>
    <property type="project" value="UniProtKB-KW"/>
</dbReference>
<dbReference type="STRING" id="6205.A0A0R3X9S7"/>
<name>A0A0R3X9S7_HYDTA</name>
<dbReference type="PANTHER" id="PTHR33447:SF2">
    <property type="entry name" value="GLUTATHIONE GAMMA-GLUTAMYLCYSTEINYLTRANSFERASE"/>
    <property type="match status" value="1"/>
</dbReference>
<evidence type="ECO:0000313" key="7">
    <source>
        <dbReference type="Proteomes" id="UP000274429"/>
    </source>
</evidence>
<dbReference type="OrthoDB" id="448954at2759"/>
<evidence type="ECO:0000256" key="3">
    <source>
        <dbReference type="ARBA" id="ARBA00022679"/>
    </source>
</evidence>
<evidence type="ECO:0000259" key="5">
    <source>
        <dbReference type="PROSITE" id="PS51443"/>
    </source>
</evidence>
<dbReference type="Gene3D" id="3.90.70.30">
    <property type="entry name" value="Phytochelatin synthase, N-terminal domain"/>
    <property type="match status" value="1"/>
</dbReference>
<keyword evidence="4" id="KW-0479">Metal-binding</keyword>
<dbReference type="Proteomes" id="UP000274429">
    <property type="component" value="Unassembled WGS sequence"/>
</dbReference>
<evidence type="ECO:0000313" key="8">
    <source>
        <dbReference type="WBParaSite" id="TTAC_0001030201-mRNA-1"/>
    </source>
</evidence>
<dbReference type="EC" id="2.3.2.15" evidence="1"/>
<dbReference type="Pfam" id="PF05023">
    <property type="entry name" value="Phytochelatin"/>
    <property type="match status" value="1"/>
</dbReference>
<sequence length="196" mass="21856">MCHERLRCLTPWLVRQLLGGHVAAVAVSFPSLLSSRLYASSSNGPHKANLVAPPQEPRQFYRRPLPASCIAFSAVEGREIFKETLEMGFLEAFFDLAPQLRTQVQPSYCGLSAMVMVLNSFEMDPGRVWKAPWRWYHEDMLTCCLSSEDLLTHGITLDQFQSIAKCNGLNVSLGLSFTKICFGSHSSTGVEQSLKL</sequence>
<evidence type="ECO:0000256" key="1">
    <source>
        <dbReference type="ARBA" id="ARBA00012468"/>
    </source>
</evidence>
<evidence type="ECO:0000313" key="6">
    <source>
        <dbReference type="EMBL" id="VDM35267.1"/>
    </source>
</evidence>